<feature type="coiled-coil region" evidence="1">
    <location>
        <begin position="9"/>
        <end position="64"/>
    </location>
</feature>
<dbReference type="InterPro" id="IPR025280">
    <property type="entry name" value="SNIPE"/>
</dbReference>
<feature type="coiled-coil region" evidence="1">
    <location>
        <begin position="259"/>
        <end position="320"/>
    </location>
</feature>
<gene>
    <name evidence="3" type="ORF">J2S57_003068</name>
</gene>
<evidence type="ECO:0000256" key="1">
    <source>
        <dbReference type="SAM" id="Coils"/>
    </source>
</evidence>
<dbReference type="Proteomes" id="UP001235712">
    <property type="component" value="Unassembled WGS sequence"/>
</dbReference>
<dbReference type="InterPro" id="IPR018306">
    <property type="entry name" value="Phage_T5_Orf172_DNA-bd"/>
</dbReference>
<evidence type="ECO:0000313" key="4">
    <source>
        <dbReference type="Proteomes" id="UP001235712"/>
    </source>
</evidence>
<dbReference type="EMBL" id="JAUSQZ010000001">
    <property type="protein sequence ID" value="MDP9827319.1"/>
    <property type="molecule type" value="Genomic_DNA"/>
</dbReference>
<name>A0ABT9P3P4_9ACTN</name>
<keyword evidence="4" id="KW-1185">Reference proteome</keyword>
<proteinExistence type="predicted"/>
<reference evidence="3 4" key="1">
    <citation type="submission" date="2023-07" db="EMBL/GenBank/DDBJ databases">
        <title>Sequencing the genomes of 1000 actinobacteria strains.</title>
        <authorList>
            <person name="Klenk H.-P."/>
        </authorList>
    </citation>
    <scope>NUCLEOTIDE SEQUENCE [LARGE SCALE GENOMIC DNA]</scope>
    <source>
        <strain evidence="3 4">DSM 44388</strain>
    </source>
</reference>
<accession>A0ABT9P3P4</accession>
<comment type="caution">
    <text evidence="3">The sequence shown here is derived from an EMBL/GenBank/DDBJ whole genome shotgun (WGS) entry which is preliminary data.</text>
</comment>
<feature type="coiled-coil region" evidence="1">
    <location>
        <begin position="109"/>
        <end position="136"/>
    </location>
</feature>
<dbReference type="Pfam" id="PF13250">
    <property type="entry name" value="SNIPE"/>
    <property type="match status" value="1"/>
</dbReference>
<sequence length="474" mass="54493">MPPQQPIPFLGARQRARELQTALADLQEQDAQLRSLNTQLQDRVSDLEENLENTHRQAELLREHLIRLGAMDIIDLEERRRTLRSEIAQRFAEAQSEIQYQLDLSKKDLQTATESLAASREQLASLQERIVETEELTLLQEVGVYKYRHPLDDAVSYRSELSRLRDRVKAMTLKDGGAVSGAVGWILNDSEAQGRKMIGEASKLMLRAYNAEADNLVRSLKPYKLDSSVERLTKVMATIERLGKTMQIRISAQYHQLRVKELELTAAYIEKVAEEKERDKEEKARLREERKVQEEIERERARLIKEQQHYQNALSRLEQNGDTAAVQKLRDQLTEIGTAIESVDYRAANIRAGYVYVISNIGAFGPKVVKIGMTRRLDPMDRVRELGDASVPFRFDVHAVFFADDAVGIEGSLHSFFADRRVNQVNLRREFFYATPTEVRDRLLQLTGNLLTFEETPEAIEFRQSESTRQHVTV</sequence>
<organism evidence="3 4">
    <name type="scientific">Kineosporia succinea</name>
    <dbReference type="NCBI Taxonomy" id="84632"/>
    <lineage>
        <taxon>Bacteria</taxon>
        <taxon>Bacillati</taxon>
        <taxon>Actinomycetota</taxon>
        <taxon>Actinomycetes</taxon>
        <taxon>Kineosporiales</taxon>
        <taxon>Kineosporiaceae</taxon>
        <taxon>Kineosporia</taxon>
    </lineage>
</organism>
<dbReference type="RefSeq" id="WP_307243212.1">
    <property type="nucleotide sequence ID" value="NZ_JAUSQZ010000001.1"/>
</dbReference>
<dbReference type="SMART" id="SM00974">
    <property type="entry name" value="T5orf172"/>
    <property type="match status" value="1"/>
</dbReference>
<evidence type="ECO:0000313" key="3">
    <source>
        <dbReference type="EMBL" id="MDP9827319.1"/>
    </source>
</evidence>
<protein>
    <submittedName>
        <fullName evidence="3">Myosin heavy subunit</fullName>
    </submittedName>
</protein>
<evidence type="ECO:0000259" key="2">
    <source>
        <dbReference type="SMART" id="SM00974"/>
    </source>
</evidence>
<feature type="domain" description="Bacteriophage T5 Orf172 DNA-binding" evidence="2">
    <location>
        <begin position="363"/>
        <end position="446"/>
    </location>
</feature>
<keyword evidence="1" id="KW-0175">Coiled coil</keyword>
<dbReference type="Pfam" id="PF13455">
    <property type="entry name" value="MUG113"/>
    <property type="match status" value="1"/>
</dbReference>